<feature type="domain" description="4Fe-4S ferredoxin-type" evidence="18">
    <location>
        <begin position="567"/>
        <end position="596"/>
    </location>
</feature>
<dbReference type="PROSITE" id="PS51379">
    <property type="entry name" value="4FE4S_FER_2"/>
    <property type="match status" value="2"/>
</dbReference>
<dbReference type="PATRIC" id="fig|43687.5.peg.1729"/>
<dbReference type="GO" id="GO:0018491">
    <property type="term" value="F:2-oxobutyrate synthase activity"/>
    <property type="evidence" value="ECO:0007669"/>
    <property type="project" value="UniProtKB-ARBA"/>
</dbReference>
<dbReference type="Pfam" id="PF02775">
    <property type="entry name" value="TPP_enzyme_C"/>
    <property type="match status" value="1"/>
</dbReference>
<dbReference type="EMBL" id="CP012175">
    <property type="protein sequence ID" value="AKV81327.1"/>
    <property type="molecule type" value="Genomic_DNA"/>
</dbReference>
<feature type="binding site" evidence="17">
    <location>
        <position position="558"/>
    </location>
    <ligand>
        <name>[4Fe-4S] cluster</name>
        <dbReference type="ChEBI" id="CHEBI:49883"/>
        <label>2</label>
    </ligand>
</feature>
<organism evidence="19 25">
    <name type="scientific">Metallosphaera sedula</name>
    <dbReference type="NCBI Taxonomy" id="43687"/>
    <lineage>
        <taxon>Archaea</taxon>
        <taxon>Thermoproteota</taxon>
        <taxon>Thermoprotei</taxon>
        <taxon>Sulfolobales</taxon>
        <taxon>Sulfolobaceae</taxon>
        <taxon>Metallosphaera</taxon>
    </lineage>
</organism>
<comment type="function">
    <text evidence="1 16">Catalyzes the ferredoxin-dependent oxidative decarboxylation of arylpyruvates.</text>
</comment>
<gene>
    <name evidence="19" type="ORF">HA72_1597</name>
    <name evidence="20" type="ORF">MsedA_1623</name>
    <name evidence="21" type="ORF">MsedB_1625</name>
    <name evidence="22" type="ORF">MsedC_1623</name>
    <name evidence="23" type="ORF">MsedD_1624</name>
    <name evidence="24" type="ORF">MsedE_1627</name>
</gene>
<comment type="catalytic activity">
    <reaction evidence="15">
        <text>a 2-oxocarboxylate + 2 oxidized [2Fe-2S]-[ferredoxin] + CoA = an acyl-CoA + 2 reduced [2Fe-2S]-[ferredoxin] + CO2 + H(+)</text>
        <dbReference type="Rhea" id="RHEA:42316"/>
        <dbReference type="Rhea" id="RHEA-COMP:10000"/>
        <dbReference type="Rhea" id="RHEA-COMP:10001"/>
        <dbReference type="ChEBI" id="CHEBI:15378"/>
        <dbReference type="ChEBI" id="CHEBI:16526"/>
        <dbReference type="ChEBI" id="CHEBI:33737"/>
        <dbReference type="ChEBI" id="CHEBI:33738"/>
        <dbReference type="ChEBI" id="CHEBI:35179"/>
        <dbReference type="ChEBI" id="CHEBI:57287"/>
        <dbReference type="ChEBI" id="CHEBI:58342"/>
        <dbReference type="EC" id="1.2.7.11"/>
    </reaction>
</comment>
<evidence type="ECO:0000256" key="13">
    <source>
        <dbReference type="ARBA" id="ARBA00030514"/>
    </source>
</evidence>
<dbReference type="FunFam" id="3.30.70.20:FF:000077">
    <property type="entry name" value="Indolepyruvate oxidoreductase subunit IorA"/>
    <property type="match status" value="1"/>
</dbReference>
<keyword evidence="7 16" id="KW-0004">4Fe-4S</keyword>
<dbReference type="OMA" id="PACPHRN"/>
<evidence type="ECO:0000256" key="4">
    <source>
        <dbReference type="ARBA" id="ARBA00011631"/>
    </source>
</evidence>
<dbReference type="SUPFAM" id="SSF52518">
    <property type="entry name" value="Thiamin diphosphate-binding fold (THDP-binding)"/>
    <property type="match status" value="2"/>
</dbReference>
<evidence type="ECO:0000256" key="11">
    <source>
        <dbReference type="ARBA" id="ARBA00023004"/>
    </source>
</evidence>
<evidence type="ECO:0000256" key="3">
    <source>
        <dbReference type="ARBA" id="ARBA00011238"/>
    </source>
</evidence>
<protein>
    <recommendedName>
        <fullName evidence="5 16">Indolepyruvate oxidoreductase subunit IorA</fullName>
        <shortName evidence="16">IOR</shortName>
        <ecNumber evidence="16">1.2.7.8</ecNumber>
    </recommendedName>
    <alternativeName>
        <fullName evidence="13 16">Indolepyruvate ferredoxin oxidoreductase subunit alpha</fullName>
    </alternativeName>
</protein>
<evidence type="ECO:0000256" key="10">
    <source>
        <dbReference type="ARBA" id="ARBA00023002"/>
    </source>
</evidence>
<dbReference type="Gene3D" id="3.40.50.920">
    <property type="match status" value="1"/>
</dbReference>
<evidence type="ECO:0000256" key="9">
    <source>
        <dbReference type="ARBA" id="ARBA00022982"/>
    </source>
</evidence>
<dbReference type="SUPFAM" id="SSF52922">
    <property type="entry name" value="TK C-terminal domain-like"/>
    <property type="match status" value="1"/>
</dbReference>
<dbReference type="CDD" id="cd07034">
    <property type="entry name" value="TPP_PYR_PFOR_IOR-alpha_like"/>
    <property type="match status" value="1"/>
</dbReference>
<dbReference type="PANTHER" id="PTHR43710:SF7">
    <property type="entry name" value="INDOLEPYRUVATE OXIDOREDUCTASE SUBUNIT IORA"/>
    <property type="match status" value="1"/>
</dbReference>
<evidence type="ECO:0000313" key="22">
    <source>
        <dbReference type="EMBL" id="AKV79082.1"/>
    </source>
</evidence>
<comment type="cofactor">
    <cofactor evidence="16 17">
        <name>[4Fe-4S] cluster</name>
        <dbReference type="ChEBI" id="CHEBI:49883"/>
    </cofactor>
    <text evidence="16 17">Binds 2 [4Fe-4S] clusters. In this family the first cluster has a non-standard and varying [4Fe-4S] binding motif CX(2)CX(2)CX(4-5)CP.</text>
</comment>
<evidence type="ECO:0000313" key="28">
    <source>
        <dbReference type="Proteomes" id="UP000062398"/>
    </source>
</evidence>
<dbReference type="PIRSF" id="PIRSF006439">
    <property type="entry name" value="Indolepyruvate_ferr_oxidored"/>
    <property type="match status" value="1"/>
</dbReference>
<dbReference type="EMBL" id="CP012172">
    <property type="protein sequence ID" value="AKV74593.1"/>
    <property type="molecule type" value="Genomic_DNA"/>
</dbReference>
<dbReference type="AlphaFoldDB" id="A0A088E5Y5"/>
<dbReference type="CDD" id="cd02008">
    <property type="entry name" value="TPP_IOR_alpha"/>
    <property type="match status" value="1"/>
</dbReference>
<evidence type="ECO:0000313" key="30">
    <source>
        <dbReference type="Proteomes" id="UP000068832"/>
    </source>
</evidence>
<dbReference type="InterPro" id="IPR017721">
    <property type="entry name" value="IorA"/>
</dbReference>
<dbReference type="InterPro" id="IPR017900">
    <property type="entry name" value="4Fe4S_Fe_S_CS"/>
</dbReference>
<evidence type="ECO:0000256" key="1">
    <source>
        <dbReference type="ARBA" id="ARBA00002995"/>
    </source>
</evidence>
<evidence type="ECO:0000313" key="29">
    <source>
        <dbReference type="Proteomes" id="UP000062475"/>
    </source>
</evidence>
<proteinExistence type="predicted"/>
<dbReference type="PROSITE" id="PS00198">
    <property type="entry name" value="4FE4S_FER_1"/>
    <property type="match status" value="1"/>
</dbReference>
<evidence type="ECO:0000256" key="8">
    <source>
        <dbReference type="ARBA" id="ARBA00022723"/>
    </source>
</evidence>
<evidence type="ECO:0000313" key="24">
    <source>
        <dbReference type="EMBL" id="AKV83561.1"/>
    </source>
</evidence>
<dbReference type="Proteomes" id="UP000068832">
    <property type="component" value="Chromosome"/>
</dbReference>
<dbReference type="Proteomes" id="UP000062475">
    <property type="component" value="Chromosome"/>
</dbReference>
<dbReference type="Pfam" id="PF00037">
    <property type="entry name" value="Fer4"/>
    <property type="match status" value="1"/>
</dbReference>
<dbReference type="GO" id="GO:0019164">
    <property type="term" value="F:pyruvate synthase activity"/>
    <property type="evidence" value="ECO:0007669"/>
    <property type="project" value="UniProtKB-ARBA"/>
</dbReference>
<dbReference type="Proteomes" id="UP000062398">
    <property type="component" value="Chromosome"/>
</dbReference>
<keyword evidence="8 16" id="KW-0479">Metal-binding</keyword>
<name>A0A088E5Y5_9CREN</name>
<comment type="subunit">
    <text evidence="3 16">Heterodimer of the IorA and IorB subunits.</text>
</comment>
<dbReference type="EMBL" id="CP008822">
    <property type="protein sequence ID" value="AIM27736.1"/>
    <property type="molecule type" value="Genomic_DNA"/>
</dbReference>
<dbReference type="FunFam" id="3.40.50.970:FF:000039">
    <property type="entry name" value="Indolepyruvate oxidoreductase subunit IorA"/>
    <property type="match status" value="1"/>
</dbReference>
<feature type="binding site" evidence="17">
    <location>
        <position position="552"/>
    </location>
    <ligand>
        <name>[4Fe-4S] cluster</name>
        <dbReference type="ChEBI" id="CHEBI:49883"/>
        <label>1</label>
    </ligand>
</feature>
<dbReference type="Gene3D" id="3.40.50.970">
    <property type="match status" value="2"/>
</dbReference>
<evidence type="ECO:0000256" key="12">
    <source>
        <dbReference type="ARBA" id="ARBA00023014"/>
    </source>
</evidence>
<reference evidence="27 28" key="2">
    <citation type="journal article" date="2015" name="Genome Announc.">
        <title>Complete Genome Sequences of Evolved Arsenate-Resistant Metallosphaera sedula Strains.</title>
        <authorList>
            <person name="Ai C."/>
            <person name="McCarthy S."/>
            <person name="Schackwitz W."/>
            <person name="Martin J."/>
            <person name="Lipzen A."/>
            <person name="Blum P."/>
        </authorList>
    </citation>
    <scope>NUCLEOTIDE SEQUENCE [LARGE SCALE GENOMIC DNA]</scope>
    <source>
        <strain evidence="22 28">ARS120-1</strain>
        <strain evidence="23 27">ARS120-2</strain>
        <strain evidence="20 30">ARS50-1</strain>
        <strain evidence="21 29">ARS50-2</strain>
    </source>
</reference>
<dbReference type="SUPFAM" id="SSF54862">
    <property type="entry name" value="4Fe-4S ferredoxins"/>
    <property type="match status" value="1"/>
</dbReference>
<dbReference type="Proteomes" id="UP000056255">
    <property type="component" value="Chromosome"/>
</dbReference>
<dbReference type="GO" id="GO:0046872">
    <property type="term" value="F:metal ion binding"/>
    <property type="evidence" value="ECO:0007669"/>
    <property type="project" value="UniProtKB-UniRule"/>
</dbReference>
<dbReference type="GO" id="GO:0051539">
    <property type="term" value="F:4 iron, 4 sulfur cluster binding"/>
    <property type="evidence" value="ECO:0007669"/>
    <property type="project" value="UniProtKB-UniRule"/>
</dbReference>
<feature type="binding site" evidence="17">
    <location>
        <position position="582"/>
    </location>
    <ligand>
        <name>[4Fe-4S] cluster</name>
        <dbReference type="ChEBI" id="CHEBI:49883"/>
        <label>2</label>
    </ligand>
</feature>
<feature type="binding site" evidence="17">
    <location>
        <position position="579"/>
    </location>
    <ligand>
        <name>[4Fe-4S] cluster</name>
        <dbReference type="ChEBI" id="CHEBI:49883"/>
        <label>2</label>
    </ligand>
</feature>
<evidence type="ECO:0000256" key="5">
    <source>
        <dbReference type="ARBA" id="ARBA00017710"/>
    </source>
</evidence>
<dbReference type="GO" id="GO:0030976">
    <property type="term" value="F:thiamine pyrophosphate binding"/>
    <property type="evidence" value="ECO:0007669"/>
    <property type="project" value="InterPro"/>
</dbReference>
<comment type="function">
    <text evidence="2">Catalyzes the coenzyme A-dependent oxidative decarboxylation of different 2-oxoacids such as 2-oxoglutarate, pyruvate and 2-oxobutyrate to form their CoA derivatives.</text>
</comment>
<evidence type="ECO:0000313" key="25">
    <source>
        <dbReference type="Proteomes" id="UP000029084"/>
    </source>
</evidence>
<feature type="domain" description="4Fe-4S ferredoxin-type" evidence="18">
    <location>
        <begin position="537"/>
        <end position="566"/>
    </location>
</feature>
<evidence type="ECO:0000256" key="6">
    <source>
        <dbReference type="ARBA" id="ARBA00022448"/>
    </source>
</evidence>
<dbReference type="GO" id="GO:0043805">
    <property type="term" value="F:indolepyruvate ferredoxin oxidoreductase activity"/>
    <property type="evidence" value="ECO:0007669"/>
    <property type="project" value="UniProtKB-UniRule"/>
</dbReference>
<evidence type="ECO:0000256" key="17">
    <source>
        <dbReference type="PIRSR" id="PIRSR006439-50"/>
    </source>
</evidence>
<evidence type="ECO:0000256" key="14">
    <source>
        <dbReference type="ARBA" id="ARBA00048332"/>
    </source>
</evidence>
<reference evidence="24 26" key="3">
    <citation type="submission" date="2015-07" db="EMBL/GenBank/DDBJ databases">
        <title>Physiological, transcriptional responses and genome re-sequencing of acid resistant extremely thermoacidophilic Metallosphaera sedula SARC-M1.</title>
        <authorList>
            <person name="Ai C."/>
            <person name="McCarthy S."/>
            <person name="Eckrich V."/>
            <person name="Rudrappa D."/>
            <person name="Qiu G."/>
            <person name="Blum P."/>
        </authorList>
    </citation>
    <scope>NUCLEOTIDE SEQUENCE [LARGE SCALE GENOMIC DNA]</scope>
    <source>
        <strain evidence="24 26">SARC-M1</strain>
    </source>
</reference>
<dbReference type="Pfam" id="PF01855">
    <property type="entry name" value="POR_N"/>
    <property type="match status" value="1"/>
</dbReference>
<dbReference type="EC" id="1.2.7.8" evidence="16"/>
<evidence type="ECO:0000256" key="7">
    <source>
        <dbReference type="ARBA" id="ARBA00022485"/>
    </source>
</evidence>
<feature type="binding site" evidence="17">
    <location>
        <position position="546"/>
    </location>
    <ligand>
        <name>[4Fe-4S] cluster</name>
        <dbReference type="ChEBI" id="CHEBI:49883"/>
        <label>1</label>
    </ligand>
</feature>
<dbReference type="InterPro" id="IPR029061">
    <property type="entry name" value="THDP-binding"/>
</dbReference>
<dbReference type="OrthoDB" id="19071at2157"/>
<reference evidence="19 25" key="1">
    <citation type="journal article" date="2014" name="J. Bacteriol.">
        <title>Role of an Archaeal PitA Transporter in the Copper and Arsenic Resistance of Metallosphaera sedula, an Extreme Thermoacidophile.</title>
        <authorList>
            <person name="McCarthy S."/>
            <person name="Ai C."/>
            <person name="Wheaton G."/>
            <person name="Tevatia R."/>
            <person name="Eckrich V."/>
            <person name="Kelly R."/>
            <person name="Blum P."/>
        </authorList>
    </citation>
    <scope>NUCLEOTIDE SEQUENCE [LARGE SCALE GENOMIC DNA]</scope>
    <source>
        <strain evidence="19 25">CuR1</strain>
    </source>
</reference>
<dbReference type="EMBL" id="CP012176">
    <property type="protein sequence ID" value="AKV83561.1"/>
    <property type="molecule type" value="Genomic_DNA"/>
</dbReference>
<evidence type="ECO:0000256" key="15">
    <source>
        <dbReference type="ARBA" id="ARBA00048893"/>
    </source>
</evidence>
<dbReference type="EMBL" id="CP012173">
    <property type="protein sequence ID" value="AKV76831.1"/>
    <property type="molecule type" value="Genomic_DNA"/>
</dbReference>
<dbReference type="InterPro" id="IPR045025">
    <property type="entry name" value="HACL1-like"/>
</dbReference>
<dbReference type="Proteomes" id="UP000061362">
    <property type="component" value="Chromosome"/>
</dbReference>
<evidence type="ECO:0000256" key="16">
    <source>
        <dbReference type="PIRNR" id="PIRNR006439"/>
    </source>
</evidence>
<comment type="subunit">
    <text evidence="4">Heterodimer composed of an alpha and a beta subunit.</text>
</comment>
<keyword evidence="9 16" id="KW-0249">Electron transport</keyword>
<evidence type="ECO:0000313" key="20">
    <source>
        <dbReference type="EMBL" id="AKV74593.1"/>
    </source>
</evidence>
<feature type="binding site" evidence="17">
    <location>
        <position position="549"/>
    </location>
    <ligand>
        <name>[4Fe-4S] cluster</name>
        <dbReference type="ChEBI" id="CHEBI:49883"/>
        <label>1</label>
    </ligand>
</feature>
<evidence type="ECO:0000313" key="21">
    <source>
        <dbReference type="EMBL" id="AKV76831.1"/>
    </source>
</evidence>
<keyword evidence="11 16" id="KW-0408">Iron</keyword>
<feature type="binding site" evidence="17">
    <location>
        <position position="576"/>
    </location>
    <ligand>
        <name>[4Fe-4S] cluster</name>
        <dbReference type="ChEBI" id="CHEBI:49883"/>
        <label>2</label>
    </ligand>
</feature>
<dbReference type="GO" id="GO:0047553">
    <property type="term" value="F:2-oxoglutarate synthase activity"/>
    <property type="evidence" value="ECO:0007669"/>
    <property type="project" value="UniProtKB-ARBA"/>
</dbReference>
<dbReference type="InterPro" id="IPR002880">
    <property type="entry name" value="Pyrv_Fd/Flavodoxin_OxRdtase_N"/>
</dbReference>
<evidence type="ECO:0000313" key="27">
    <source>
        <dbReference type="Proteomes" id="UP000061362"/>
    </source>
</evidence>
<evidence type="ECO:0000259" key="18">
    <source>
        <dbReference type="PROSITE" id="PS51379"/>
    </source>
</evidence>
<dbReference type="Gene3D" id="3.30.70.20">
    <property type="match status" value="1"/>
</dbReference>
<dbReference type="InterPro" id="IPR017896">
    <property type="entry name" value="4Fe4S_Fe-S-bd"/>
</dbReference>
<feature type="binding site" evidence="17">
    <location>
        <position position="586"/>
    </location>
    <ligand>
        <name>[4Fe-4S] cluster</name>
        <dbReference type="ChEBI" id="CHEBI:49883"/>
        <label>1</label>
    </ligand>
</feature>
<evidence type="ECO:0000256" key="2">
    <source>
        <dbReference type="ARBA" id="ARBA00003908"/>
    </source>
</evidence>
<keyword evidence="6 16" id="KW-0813">Transport</keyword>
<keyword evidence="12 16" id="KW-0411">Iron-sulfur</keyword>
<evidence type="ECO:0000313" key="23">
    <source>
        <dbReference type="EMBL" id="AKV81327.1"/>
    </source>
</evidence>
<dbReference type="EMBL" id="CP012174">
    <property type="protein sequence ID" value="AKV79082.1"/>
    <property type="molecule type" value="Genomic_DNA"/>
</dbReference>
<dbReference type="Proteomes" id="UP000029084">
    <property type="component" value="Chromosome"/>
</dbReference>
<accession>A0A088E5Y5</accession>
<keyword evidence="10 16" id="KW-0560">Oxidoreductase</keyword>
<dbReference type="PANTHER" id="PTHR43710">
    <property type="entry name" value="2-HYDROXYACYL-COA LYASE"/>
    <property type="match status" value="1"/>
</dbReference>
<sequence length="607" mass="65500" precursor="true">MLVVKPSLMLGNEAIAYGALASGVAVAAGYPGTPSTEIIETLMKFKDVYTEWSSNEKVAFETGFGAAIMGARALVTMKHVGMNVASDSLMSSSYTGVSGALVVVSAGDPGMWSSQSEQDTRYYGLMGMIPVLEPFNPQSAHDLTVEAFNLSSEVGHPVIISTNTRISHVRSQVNVIPRREPVYGKFQKNPGRYSLVPEVSRRDREEQLNRWEKIKSLTAHLVESRGEGKVAVVGVGISYSYALEALRELKAEQVKVIGVSCSVPLPEKILDYLTDVEKVLVIEELDPVVENQLKSMILDQGLHVKVDGKKLTGYAGEMSLERVSRAIAKFLGIEEEPQLDQILKAPVDVPKRPPAMCPGCPHRSSFFFLKKGLSLGGISSTFYSGDIGCYSLGVLPPFNEQDSLISMGSSLGIANGVYRSTHTIPVAIIGDSTFFHTGLPGLANAVYNKFPVLVIVLDNRSTAMTGQQGSPSTSIDIANVAKGLGVEYVEVGDPFSPDFAKVVARASEWVKRNQAPAVVVAKRACALEVIDRVKPAQVAVVNYDKCTGCTICYDYFTCPAILKRSDKKAVINPQDCIGCGACVPVCPFNAIKLEGEKPMGWDEAWTS</sequence>
<dbReference type="InterPro" id="IPR011766">
    <property type="entry name" value="TPP_enzyme_TPP-bd"/>
</dbReference>
<evidence type="ECO:0000313" key="26">
    <source>
        <dbReference type="Proteomes" id="UP000056255"/>
    </source>
</evidence>
<dbReference type="InterPro" id="IPR009014">
    <property type="entry name" value="Transketo_C/PFOR_II"/>
</dbReference>
<evidence type="ECO:0000313" key="19">
    <source>
        <dbReference type="EMBL" id="AIM27736.1"/>
    </source>
</evidence>
<keyword evidence="20" id="KW-0670">Pyruvate</keyword>
<comment type="catalytic activity">
    <reaction evidence="14 16">
        <text>indole-3-pyruvate + 2 oxidized [2Fe-2S]-[ferredoxin] + CoA = (indol-3-yl)acetyl-CoA + 2 reduced [2Fe-2S]-[ferredoxin] + CO2 + H(+)</text>
        <dbReference type="Rhea" id="RHEA:12645"/>
        <dbReference type="Rhea" id="RHEA-COMP:10000"/>
        <dbReference type="Rhea" id="RHEA-COMP:10001"/>
        <dbReference type="ChEBI" id="CHEBI:15378"/>
        <dbReference type="ChEBI" id="CHEBI:16526"/>
        <dbReference type="ChEBI" id="CHEBI:17640"/>
        <dbReference type="ChEBI" id="CHEBI:33737"/>
        <dbReference type="ChEBI" id="CHEBI:33738"/>
        <dbReference type="ChEBI" id="CHEBI:57271"/>
        <dbReference type="ChEBI" id="CHEBI:57287"/>
        <dbReference type="EC" id="1.2.7.8"/>
    </reaction>
</comment>